<dbReference type="InterPro" id="IPR024079">
    <property type="entry name" value="MetalloPept_cat_dom_sf"/>
</dbReference>
<dbReference type="Pfam" id="PF19310">
    <property type="entry name" value="TOP_N"/>
    <property type="match status" value="1"/>
</dbReference>
<organism evidence="12 13">
    <name type="scientific">Roseibacillus persicicus</name>
    <dbReference type="NCBI Taxonomy" id="454148"/>
    <lineage>
        <taxon>Bacteria</taxon>
        <taxon>Pseudomonadati</taxon>
        <taxon>Verrucomicrobiota</taxon>
        <taxon>Verrucomicrobiia</taxon>
        <taxon>Verrucomicrobiales</taxon>
        <taxon>Verrucomicrobiaceae</taxon>
        <taxon>Roseibacillus</taxon>
    </lineage>
</organism>
<evidence type="ECO:0000256" key="6">
    <source>
        <dbReference type="ARBA" id="ARBA00023049"/>
    </source>
</evidence>
<comment type="similarity">
    <text evidence="1 9">Belongs to the peptidase M3 family.</text>
</comment>
<gene>
    <name evidence="12" type="ORF">GCM10007100_31210</name>
</gene>
<dbReference type="Proteomes" id="UP000644507">
    <property type="component" value="Unassembled WGS sequence"/>
</dbReference>
<dbReference type="Pfam" id="PF01432">
    <property type="entry name" value="Peptidase_M3"/>
    <property type="match status" value="1"/>
</dbReference>
<dbReference type="InterPro" id="IPR001567">
    <property type="entry name" value="Pept_M3A_M3B_dom"/>
</dbReference>
<dbReference type="GO" id="GO:0005829">
    <property type="term" value="C:cytosol"/>
    <property type="evidence" value="ECO:0007669"/>
    <property type="project" value="UniProtKB-ARBA"/>
</dbReference>
<keyword evidence="6 9" id="KW-0482">Metalloprotease</keyword>
<evidence type="ECO:0000256" key="9">
    <source>
        <dbReference type="RuleBase" id="RU003435"/>
    </source>
</evidence>
<dbReference type="EC" id="3.4.24.70" evidence="8"/>
<dbReference type="Gene3D" id="1.10.1370.40">
    <property type="match status" value="1"/>
</dbReference>
<evidence type="ECO:0000256" key="1">
    <source>
        <dbReference type="ARBA" id="ARBA00006040"/>
    </source>
</evidence>
<evidence type="ECO:0000313" key="12">
    <source>
        <dbReference type="EMBL" id="GHC61595.1"/>
    </source>
</evidence>
<dbReference type="GO" id="GO:0006508">
    <property type="term" value="P:proteolysis"/>
    <property type="evidence" value="ECO:0007669"/>
    <property type="project" value="UniProtKB-KW"/>
</dbReference>
<evidence type="ECO:0000256" key="8">
    <source>
        <dbReference type="ARBA" id="ARBA00026100"/>
    </source>
</evidence>
<dbReference type="InterPro" id="IPR045090">
    <property type="entry name" value="Pept_M3A_M3B"/>
</dbReference>
<comment type="cofactor">
    <cofactor evidence="9">
        <name>Zn(2+)</name>
        <dbReference type="ChEBI" id="CHEBI:29105"/>
    </cofactor>
    <text evidence="9">Binds 1 zinc ion.</text>
</comment>
<dbReference type="PANTHER" id="PTHR43660:SF1">
    <property type="entry name" value="DIPEPTIDYL CARBOXYPEPTIDASE"/>
    <property type="match status" value="1"/>
</dbReference>
<comment type="caution">
    <text evidence="12">The sequence shown here is derived from an EMBL/GenBank/DDBJ whole genome shotgun (WGS) entry which is preliminary data.</text>
</comment>
<protein>
    <recommendedName>
        <fullName evidence="8">oligopeptidase A</fullName>
        <ecNumber evidence="8">3.4.24.70</ecNumber>
    </recommendedName>
</protein>
<keyword evidence="4 9" id="KW-0378">Hydrolase</keyword>
<dbReference type="InterPro" id="IPR024077">
    <property type="entry name" value="Neurolysin/TOP_dom2"/>
</dbReference>
<feature type="domain" description="Oligopeptidase A N-terminal" evidence="11">
    <location>
        <begin position="49"/>
        <end position="150"/>
    </location>
</feature>
<evidence type="ECO:0000256" key="5">
    <source>
        <dbReference type="ARBA" id="ARBA00022833"/>
    </source>
</evidence>
<sequence>MSQTHPFLADDFQIRWSSLTPEHVAPDVTLAISQAQAALDAIKAVPEAEVSYDNTFGVLEQGTEALERAWGRLNHLDSVSNNEAQRAALNKLLPAVSTFYSSISLDGDLWKKLKAYAESADVKNLSPVHQRFVEETCHDFVSSGADLPEEGKKRMAEVSSELALLTQKFSENVLDSTNAFELYITDESRLSGLPESAQSAAAEDAAAKGHEGEWRFTLQMPSLMPVLQHADDDELRRQVWSASSKVASEGERDNTELIWQIIKLRQEKAALLGFANFADLTLQRRMAKDGATALGFVEDLHDRIEEAFSKETAELEAYKAEKTGEPAGAMQPWEVSYWAEKQRQERYDFDDEVLRPYFSVKNVMDGMFAISSKIFGIEILEKEAAYYESSSEVSGDAAEVWHPECKFYEIYDAGNKEHLGSFYADWHPRESKRGGAWMNCLEAGLPPMDGQSRQPHLGLIIGNMTKPVGDKPALLTHREVETIFHEFGHLLHQLLSDVPVKSLSGTNVPWDFVELPSQIMENFCWDRESLDLFARHYETNEVIPEELFKKLLAARNYMSATTCMRQLAFGKLDLELHVNTPQYLGRDLDEVDREILDGYRAELATPTPSRARSFNHLFSSPTGYAAGYYSYKWAEVLDADAFTRFQKEGVMNESTGRAFRDSVLSRGNSRPVDESFREFMGRDPDLTALMVRSGLA</sequence>
<keyword evidence="13" id="KW-1185">Reference proteome</keyword>
<evidence type="ECO:0000259" key="10">
    <source>
        <dbReference type="Pfam" id="PF01432"/>
    </source>
</evidence>
<accession>A0A918WMW7</accession>
<dbReference type="FunFam" id="3.40.390.10:FF:000009">
    <property type="entry name" value="Oligopeptidase A"/>
    <property type="match status" value="1"/>
</dbReference>
<dbReference type="Gene3D" id="1.10.1370.10">
    <property type="entry name" value="Neurolysin, domain 3"/>
    <property type="match status" value="1"/>
</dbReference>
<reference evidence="12" key="2">
    <citation type="submission" date="2020-09" db="EMBL/GenBank/DDBJ databases">
        <authorList>
            <person name="Sun Q."/>
            <person name="Kim S."/>
        </authorList>
    </citation>
    <scope>NUCLEOTIDE SEQUENCE</scope>
    <source>
        <strain evidence="12">KCTC 12988</strain>
    </source>
</reference>
<dbReference type="PANTHER" id="PTHR43660">
    <property type="entry name" value="DIPEPTIDYL CARBOXYPEPTIDASE"/>
    <property type="match status" value="1"/>
</dbReference>
<comment type="catalytic activity">
    <reaction evidence="7">
        <text>Hydrolysis of oligopeptides, with broad specificity. Gly or Ala commonly occur as P1 or P1' residues, but more distant residues are also important, as is shown by the fact that Z-Gly-Pro-Gly-|-Gly-Pro-Ala is cleaved, but not Z-(Gly)(5).</text>
        <dbReference type="EC" id="3.4.24.70"/>
    </reaction>
</comment>
<evidence type="ECO:0000313" key="13">
    <source>
        <dbReference type="Proteomes" id="UP000644507"/>
    </source>
</evidence>
<dbReference type="AlphaFoldDB" id="A0A918WMW7"/>
<feature type="domain" description="Peptidase M3A/M3B catalytic" evidence="10">
    <location>
        <begin position="226"/>
        <end position="689"/>
    </location>
</feature>
<dbReference type="InterPro" id="IPR045666">
    <property type="entry name" value="OpdA_N"/>
</dbReference>
<evidence type="ECO:0000259" key="11">
    <source>
        <dbReference type="Pfam" id="PF19310"/>
    </source>
</evidence>
<dbReference type="EMBL" id="BMXI01000014">
    <property type="protein sequence ID" value="GHC61595.1"/>
    <property type="molecule type" value="Genomic_DNA"/>
</dbReference>
<evidence type="ECO:0000256" key="4">
    <source>
        <dbReference type="ARBA" id="ARBA00022801"/>
    </source>
</evidence>
<name>A0A918WMW7_9BACT</name>
<dbReference type="CDD" id="cd06456">
    <property type="entry name" value="M3A_DCP"/>
    <property type="match status" value="1"/>
</dbReference>
<evidence type="ECO:0000256" key="2">
    <source>
        <dbReference type="ARBA" id="ARBA00022670"/>
    </source>
</evidence>
<keyword evidence="2 9" id="KW-0645">Protease</keyword>
<dbReference type="Gene3D" id="3.40.390.10">
    <property type="entry name" value="Collagenase (Catalytic Domain)"/>
    <property type="match status" value="1"/>
</dbReference>
<dbReference type="InterPro" id="IPR034005">
    <property type="entry name" value="M3A_DCP"/>
</dbReference>
<evidence type="ECO:0000256" key="3">
    <source>
        <dbReference type="ARBA" id="ARBA00022723"/>
    </source>
</evidence>
<dbReference type="GO" id="GO:0004222">
    <property type="term" value="F:metalloendopeptidase activity"/>
    <property type="evidence" value="ECO:0007669"/>
    <property type="project" value="UniProtKB-EC"/>
</dbReference>
<dbReference type="RefSeq" id="WP_189571904.1">
    <property type="nucleotide sequence ID" value="NZ_BMXI01000014.1"/>
</dbReference>
<keyword evidence="5 9" id="KW-0862">Zinc</keyword>
<dbReference type="GO" id="GO:0046872">
    <property type="term" value="F:metal ion binding"/>
    <property type="evidence" value="ECO:0007669"/>
    <property type="project" value="UniProtKB-UniRule"/>
</dbReference>
<evidence type="ECO:0000256" key="7">
    <source>
        <dbReference type="ARBA" id="ARBA00024603"/>
    </source>
</evidence>
<dbReference type="SUPFAM" id="SSF55486">
    <property type="entry name" value="Metalloproteases ('zincins'), catalytic domain"/>
    <property type="match status" value="1"/>
</dbReference>
<reference evidence="12" key="1">
    <citation type="journal article" date="2014" name="Int. J. Syst. Evol. Microbiol.">
        <title>Complete genome sequence of Corynebacterium casei LMG S-19264T (=DSM 44701T), isolated from a smear-ripened cheese.</title>
        <authorList>
            <consortium name="US DOE Joint Genome Institute (JGI-PGF)"/>
            <person name="Walter F."/>
            <person name="Albersmeier A."/>
            <person name="Kalinowski J."/>
            <person name="Ruckert C."/>
        </authorList>
    </citation>
    <scope>NUCLEOTIDE SEQUENCE</scope>
    <source>
        <strain evidence="12">KCTC 12988</strain>
    </source>
</reference>
<keyword evidence="3 9" id="KW-0479">Metal-binding</keyword>
<proteinExistence type="inferred from homology"/>